<name>A0ABT0HQ94_9BACT</name>
<dbReference type="SUPFAM" id="SSF56935">
    <property type="entry name" value="Porins"/>
    <property type="match status" value="1"/>
</dbReference>
<feature type="chain" id="PRO_5047059021" evidence="5">
    <location>
        <begin position="24"/>
        <end position="888"/>
    </location>
</feature>
<dbReference type="Gene3D" id="2.60.40.1120">
    <property type="entry name" value="Carboxypeptidase-like, regulatory domain"/>
    <property type="match status" value="1"/>
</dbReference>
<evidence type="ECO:0000256" key="5">
    <source>
        <dbReference type="SAM" id="SignalP"/>
    </source>
</evidence>
<proteinExistence type="predicted"/>
<sequence>MKKVLRVLVVGTALFTASNAVRAQFPTLPGGGGQRPATAIPGTASDDTPRGSAKLTGTVVDSTTNKPVEFASIALIETKTKKTIDGTVADEKGKFTLTKLPEGEFQILISFVGYRNKTLSSVKLNRKGDVDLGAVKLAADVRTLKEVEVVGQASLVEEKVDRLVYNADKDITAKGGDATDVMRKVPLLSVDLDGNVSLRGSSNVRVLINNKPSTIVASSVADALKQIPADMIKTVEVITSPSAKYDAEGSAGIINIITKKTTLQGFTLNLDSGVGNRGTNLGLNGNLRTGKMGFSLSGFGRANYNVIGKFQNTQRTFGSNGTTTTEQTADTRNNGIFGQYTLGWDYDITKNSAITASLRYGARNNYQNQDNFLTRTTSPNDYFPRLNNRNVLTKDLSGTVDANIDYTRTYAKPQQELSVSAQYSRNNRNNDFTADILSSSDFATIVSRQQNLNNSYNQETTIQGDYQTPIGKNQLIEFGGKGIFRQVESSFTYNLGVGTAELLADPSRSGNTLNYDQTIGAGYVSYTLTTKNKYTIKAGTRFEHTTINANYSQTQPGEQGGAAGQDLGIPNYSNLVPSVNISKALKGGKTVKLAYNRRLQRPGIQFLNPNINAANPTNITQGNPLLSPELTDNLELSSSAYIKSVYVNMSLFARQTNNSITSVRDTVRSSVGQVNNPALAQVIRTTYLNIGKESAYGANIFGNATLFSKWQIGGGFDLYYAYLTNNSAMSIYNATNSGWVITGRLFTNLTLKNGWGIQGFGFARGRQVQLQGYQGGFAFYSLGVKKDLKDKRGSIGIAGENFLNNPFTIRSESSSPIFAQNSITSLYNAGIRVNFNYKFGKLSFDQPQRRRGRSVDNDDIKAGEGGDGGNQPQQQPAQGGNRGGGRPR</sequence>
<dbReference type="PANTHER" id="PTHR40980">
    <property type="entry name" value="PLUG DOMAIN-CONTAINING PROTEIN"/>
    <property type="match status" value="1"/>
</dbReference>
<comment type="caution">
    <text evidence="7">The sequence shown here is derived from an EMBL/GenBank/DDBJ whole genome shotgun (WGS) entry which is preliminary data.</text>
</comment>
<feature type="compositionally biased region" description="Basic and acidic residues" evidence="4">
    <location>
        <begin position="853"/>
        <end position="864"/>
    </location>
</feature>
<keyword evidence="3" id="KW-0998">Cell outer membrane</keyword>
<dbReference type="SUPFAM" id="SSF49464">
    <property type="entry name" value="Carboxypeptidase regulatory domain-like"/>
    <property type="match status" value="1"/>
</dbReference>
<dbReference type="Proteomes" id="UP001202180">
    <property type="component" value="Unassembled WGS sequence"/>
</dbReference>
<feature type="compositionally biased region" description="Low complexity" evidence="4">
    <location>
        <begin position="870"/>
        <end position="879"/>
    </location>
</feature>
<dbReference type="Gene3D" id="2.170.130.10">
    <property type="entry name" value="TonB-dependent receptor, plug domain"/>
    <property type="match status" value="1"/>
</dbReference>
<dbReference type="Pfam" id="PF14905">
    <property type="entry name" value="OMP_b-brl_3"/>
    <property type="match status" value="1"/>
</dbReference>
<evidence type="ECO:0000256" key="4">
    <source>
        <dbReference type="SAM" id="MobiDB-lite"/>
    </source>
</evidence>
<gene>
    <name evidence="7" type="ORF">M0L20_20900</name>
</gene>
<accession>A0ABT0HQ94</accession>
<feature type="signal peptide" evidence="5">
    <location>
        <begin position="1"/>
        <end position="23"/>
    </location>
</feature>
<feature type="domain" description="Outer membrane protein beta-barrel" evidence="6">
    <location>
        <begin position="409"/>
        <end position="837"/>
    </location>
</feature>
<keyword evidence="5" id="KW-0732">Signal</keyword>
<evidence type="ECO:0000313" key="7">
    <source>
        <dbReference type="EMBL" id="MCK8494339.1"/>
    </source>
</evidence>
<reference evidence="7 8" key="1">
    <citation type="submission" date="2022-04" db="EMBL/GenBank/DDBJ databases">
        <title>Spirosoma sp. strain RP8 genome sequencing and assembly.</title>
        <authorList>
            <person name="Jung Y."/>
        </authorList>
    </citation>
    <scope>NUCLEOTIDE SEQUENCE [LARGE SCALE GENOMIC DNA]</scope>
    <source>
        <strain evidence="7 8">RP8</strain>
    </source>
</reference>
<protein>
    <submittedName>
        <fullName evidence="7">TonB-dependent receptor</fullName>
    </submittedName>
</protein>
<feature type="region of interest" description="Disordered" evidence="4">
    <location>
        <begin position="25"/>
        <end position="58"/>
    </location>
</feature>
<keyword evidence="8" id="KW-1185">Reference proteome</keyword>
<keyword evidence="7" id="KW-0675">Receptor</keyword>
<dbReference type="Pfam" id="PF13715">
    <property type="entry name" value="CarbopepD_reg_2"/>
    <property type="match status" value="1"/>
</dbReference>
<evidence type="ECO:0000259" key="6">
    <source>
        <dbReference type="Pfam" id="PF14905"/>
    </source>
</evidence>
<evidence type="ECO:0000256" key="3">
    <source>
        <dbReference type="ARBA" id="ARBA00023237"/>
    </source>
</evidence>
<dbReference type="PANTHER" id="PTHR40980:SF4">
    <property type="entry name" value="TONB-DEPENDENT RECEPTOR-LIKE BETA-BARREL DOMAIN-CONTAINING PROTEIN"/>
    <property type="match status" value="1"/>
</dbReference>
<feature type="region of interest" description="Disordered" evidence="4">
    <location>
        <begin position="846"/>
        <end position="888"/>
    </location>
</feature>
<dbReference type="RefSeq" id="WP_232558541.1">
    <property type="nucleotide sequence ID" value="NZ_JALPRF010000003.1"/>
</dbReference>
<keyword evidence="2" id="KW-0472">Membrane</keyword>
<evidence type="ECO:0000313" key="8">
    <source>
        <dbReference type="Proteomes" id="UP001202180"/>
    </source>
</evidence>
<dbReference type="Gene3D" id="2.40.170.20">
    <property type="entry name" value="TonB-dependent receptor, beta-barrel domain"/>
    <property type="match status" value="1"/>
</dbReference>
<dbReference type="InterPro" id="IPR008969">
    <property type="entry name" value="CarboxyPept-like_regulatory"/>
</dbReference>
<dbReference type="InterPro" id="IPR037066">
    <property type="entry name" value="Plug_dom_sf"/>
</dbReference>
<evidence type="ECO:0000256" key="2">
    <source>
        <dbReference type="ARBA" id="ARBA00023136"/>
    </source>
</evidence>
<dbReference type="EMBL" id="JALPRF010000003">
    <property type="protein sequence ID" value="MCK8494339.1"/>
    <property type="molecule type" value="Genomic_DNA"/>
</dbReference>
<dbReference type="InterPro" id="IPR036942">
    <property type="entry name" value="Beta-barrel_TonB_sf"/>
</dbReference>
<comment type="subcellular location">
    <subcellularLocation>
        <location evidence="1">Cell outer membrane</location>
    </subcellularLocation>
</comment>
<dbReference type="InterPro" id="IPR041700">
    <property type="entry name" value="OMP_b-brl_3"/>
</dbReference>
<evidence type="ECO:0000256" key="1">
    <source>
        <dbReference type="ARBA" id="ARBA00004442"/>
    </source>
</evidence>
<organism evidence="7 8">
    <name type="scientific">Spirosoma liriopis</name>
    <dbReference type="NCBI Taxonomy" id="2937440"/>
    <lineage>
        <taxon>Bacteria</taxon>
        <taxon>Pseudomonadati</taxon>
        <taxon>Bacteroidota</taxon>
        <taxon>Cytophagia</taxon>
        <taxon>Cytophagales</taxon>
        <taxon>Cytophagaceae</taxon>
        <taxon>Spirosoma</taxon>
    </lineage>
</organism>